<comment type="caution">
    <text evidence="9">The sequence shown here is derived from an EMBL/GenBank/DDBJ whole genome shotgun (WGS) entry which is preliminary data.</text>
</comment>
<evidence type="ECO:0000256" key="1">
    <source>
        <dbReference type="ARBA" id="ARBA00004141"/>
    </source>
</evidence>
<feature type="transmembrane region" description="Helical" evidence="7">
    <location>
        <begin position="293"/>
        <end position="319"/>
    </location>
</feature>
<evidence type="ECO:0000256" key="3">
    <source>
        <dbReference type="ARBA" id="ARBA00022692"/>
    </source>
</evidence>
<keyword evidence="3 7" id="KW-0812">Transmembrane</keyword>
<dbReference type="PANTHER" id="PTHR23501:SF198">
    <property type="entry name" value="AZOLE RESISTANCE PROTEIN 1-RELATED"/>
    <property type="match status" value="1"/>
</dbReference>
<feature type="transmembrane region" description="Helical" evidence="7">
    <location>
        <begin position="394"/>
        <end position="412"/>
    </location>
</feature>
<sequence>MSDNKDPENQIQKEKFSEADAGDGTKVYEQFLTGVPFFMCFIACFISLFLIGLDQTIVMTILVTVGEKFNAYDKVSWLSTGYLLTMCIFAATWGRVSITFGRKYSFITAVVLFEAGSLMCALSQNINVLIGGRVLAGIGGGGVQTLAFVVASEITTIDKRSLVFSIFGVALSVSSVCGPLIGGAFTENVSWRWCFYINLPLGGLAVLALFFFLKPPPAKGTLKEKLKKLDYVGTFLFMVAIVLLLLALSFGGVQFPWKSGVVISFFVLSFLFCIAFGLWNFKLSHAPIIPYELVITLGVLLPVSALFLVFFCFMGSVLYLTTYFQIVNNANPLSTGVHLLPLILGITVSSLGSGFLMRGTRYIKPFAIVGSIFGACGLGSITLLNQYSSRGEKIGLLILPGLAIGCLLQTGMMSAQISAPKKTGATILTTSFFNFSRALGGSIGSDLAQTIFNSSYKSAVKKGASKLSGVLTEAEIISIASKPDQLHALDDETRDIIVTWIMHSIRNVFISSTSLMCLCVVLCCLFSNKRLPSATEVKTKEDYEAELKEQNSKRLDKNYSNNDEEKDPELIEVEHEISNNETQR</sequence>
<dbReference type="PROSITE" id="PS50850">
    <property type="entry name" value="MFS"/>
    <property type="match status" value="1"/>
</dbReference>
<dbReference type="AlphaFoldDB" id="A0A9P8PH06"/>
<keyword evidence="5 7" id="KW-0472">Membrane</keyword>
<evidence type="ECO:0000256" key="4">
    <source>
        <dbReference type="ARBA" id="ARBA00022989"/>
    </source>
</evidence>
<accession>A0A9P8PH06</accession>
<dbReference type="SUPFAM" id="SSF103473">
    <property type="entry name" value="MFS general substrate transporter"/>
    <property type="match status" value="1"/>
</dbReference>
<evidence type="ECO:0000256" key="2">
    <source>
        <dbReference type="ARBA" id="ARBA00008335"/>
    </source>
</evidence>
<feature type="transmembrane region" description="Helical" evidence="7">
    <location>
        <begin position="106"/>
        <end position="124"/>
    </location>
</feature>
<proteinExistence type="inferred from homology"/>
<keyword evidence="10" id="KW-1185">Reference proteome</keyword>
<dbReference type="OrthoDB" id="10021397at2759"/>
<gene>
    <name evidence="9" type="ORF">WICMUC_004677</name>
</gene>
<feature type="transmembrane region" description="Helical" evidence="7">
    <location>
        <begin position="162"/>
        <end position="181"/>
    </location>
</feature>
<dbReference type="Proteomes" id="UP000769528">
    <property type="component" value="Unassembled WGS sequence"/>
</dbReference>
<dbReference type="CDD" id="cd17502">
    <property type="entry name" value="MFS_Azr1_MDR_like"/>
    <property type="match status" value="1"/>
</dbReference>
<evidence type="ECO:0000313" key="9">
    <source>
        <dbReference type="EMBL" id="KAH3671380.1"/>
    </source>
</evidence>
<dbReference type="GO" id="GO:0005886">
    <property type="term" value="C:plasma membrane"/>
    <property type="evidence" value="ECO:0007669"/>
    <property type="project" value="TreeGrafter"/>
</dbReference>
<comment type="similarity">
    <text evidence="2">Belongs to the major facilitator superfamily.</text>
</comment>
<dbReference type="InterPro" id="IPR036259">
    <property type="entry name" value="MFS_trans_sf"/>
</dbReference>
<protein>
    <recommendedName>
        <fullName evidence="8">Major facilitator superfamily (MFS) profile domain-containing protein</fullName>
    </recommendedName>
</protein>
<feature type="region of interest" description="Disordered" evidence="6">
    <location>
        <begin position="542"/>
        <end position="584"/>
    </location>
</feature>
<reference evidence="9" key="2">
    <citation type="submission" date="2021-01" db="EMBL/GenBank/DDBJ databases">
        <authorList>
            <person name="Schikora-Tamarit M.A."/>
        </authorList>
    </citation>
    <scope>NUCLEOTIDE SEQUENCE</scope>
    <source>
        <strain evidence="9">CBS6341</strain>
    </source>
</reference>
<feature type="transmembrane region" description="Helical" evidence="7">
    <location>
        <begin position="339"/>
        <end position="357"/>
    </location>
</feature>
<feature type="transmembrane region" description="Helical" evidence="7">
    <location>
        <begin position="35"/>
        <end position="63"/>
    </location>
</feature>
<feature type="transmembrane region" description="Helical" evidence="7">
    <location>
        <begin position="366"/>
        <end position="388"/>
    </location>
</feature>
<feature type="transmembrane region" description="Helical" evidence="7">
    <location>
        <begin position="193"/>
        <end position="213"/>
    </location>
</feature>
<reference evidence="9" key="1">
    <citation type="journal article" date="2021" name="Open Biol.">
        <title>Shared evolutionary footprints suggest mitochondrial oxidative damage underlies multiple complex I losses in fungi.</title>
        <authorList>
            <person name="Schikora-Tamarit M.A."/>
            <person name="Marcet-Houben M."/>
            <person name="Nosek J."/>
            <person name="Gabaldon T."/>
        </authorList>
    </citation>
    <scope>NUCLEOTIDE SEQUENCE</scope>
    <source>
        <strain evidence="9">CBS6341</strain>
    </source>
</reference>
<feature type="domain" description="Major facilitator superfamily (MFS) profile" evidence="8">
    <location>
        <begin position="40"/>
        <end position="486"/>
    </location>
</feature>
<feature type="transmembrane region" description="Helical" evidence="7">
    <location>
        <begin position="234"/>
        <end position="255"/>
    </location>
</feature>
<feature type="compositionally biased region" description="Basic and acidic residues" evidence="6">
    <location>
        <begin position="568"/>
        <end position="584"/>
    </location>
</feature>
<dbReference type="Pfam" id="PF07690">
    <property type="entry name" value="MFS_1"/>
    <property type="match status" value="1"/>
</dbReference>
<name>A0A9P8PH06_9ASCO</name>
<feature type="transmembrane region" description="Helical" evidence="7">
    <location>
        <begin position="261"/>
        <end position="281"/>
    </location>
</feature>
<feature type="compositionally biased region" description="Basic and acidic residues" evidence="6">
    <location>
        <begin position="542"/>
        <end position="557"/>
    </location>
</feature>
<keyword evidence="4 7" id="KW-1133">Transmembrane helix</keyword>
<evidence type="ECO:0000256" key="5">
    <source>
        <dbReference type="ARBA" id="ARBA00023136"/>
    </source>
</evidence>
<dbReference type="Gene3D" id="1.20.1720.10">
    <property type="entry name" value="Multidrug resistance protein D"/>
    <property type="match status" value="1"/>
</dbReference>
<dbReference type="EMBL" id="JAEUBF010001281">
    <property type="protein sequence ID" value="KAH3671380.1"/>
    <property type="molecule type" value="Genomic_DNA"/>
</dbReference>
<evidence type="ECO:0000256" key="7">
    <source>
        <dbReference type="SAM" id="Phobius"/>
    </source>
</evidence>
<organism evidence="9 10">
    <name type="scientific">Wickerhamomyces mucosus</name>
    <dbReference type="NCBI Taxonomy" id="1378264"/>
    <lineage>
        <taxon>Eukaryota</taxon>
        <taxon>Fungi</taxon>
        <taxon>Dikarya</taxon>
        <taxon>Ascomycota</taxon>
        <taxon>Saccharomycotina</taxon>
        <taxon>Saccharomycetes</taxon>
        <taxon>Phaffomycetales</taxon>
        <taxon>Wickerhamomycetaceae</taxon>
        <taxon>Wickerhamomyces</taxon>
    </lineage>
</organism>
<feature type="transmembrane region" description="Helical" evidence="7">
    <location>
        <begin position="130"/>
        <end position="150"/>
    </location>
</feature>
<feature type="transmembrane region" description="Helical" evidence="7">
    <location>
        <begin position="75"/>
        <end position="94"/>
    </location>
</feature>
<dbReference type="PANTHER" id="PTHR23501">
    <property type="entry name" value="MAJOR FACILITATOR SUPERFAMILY"/>
    <property type="match status" value="1"/>
</dbReference>
<dbReference type="GO" id="GO:0022857">
    <property type="term" value="F:transmembrane transporter activity"/>
    <property type="evidence" value="ECO:0007669"/>
    <property type="project" value="InterPro"/>
</dbReference>
<comment type="subcellular location">
    <subcellularLocation>
        <location evidence="1">Membrane</location>
        <topology evidence="1">Multi-pass membrane protein</topology>
    </subcellularLocation>
</comment>
<dbReference type="InterPro" id="IPR020846">
    <property type="entry name" value="MFS_dom"/>
</dbReference>
<evidence type="ECO:0000259" key="8">
    <source>
        <dbReference type="PROSITE" id="PS50850"/>
    </source>
</evidence>
<dbReference type="InterPro" id="IPR011701">
    <property type="entry name" value="MFS"/>
</dbReference>
<evidence type="ECO:0000313" key="10">
    <source>
        <dbReference type="Proteomes" id="UP000769528"/>
    </source>
</evidence>
<evidence type="ECO:0000256" key="6">
    <source>
        <dbReference type="SAM" id="MobiDB-lite"/>
    </source>
</evidence>